<dbReference type="Gene3D" id="1.10.1660.10">
    <property type="match status" value="1"/>
</dbReference>
<keyword evidence="4" id="KW-0804">Transcription</keyword>
<keyword evidence="3" id="KW-0238">DNA-binding</keyword>
<evidence type="ECO:0000313" key="6">
    <source>
        <dbReference type="EMBL" id="MBO1901280.1"/>
    </source>
</evidence>
<dbReference type="PANTHER" id="PTHR30204">
    <property type="entry name" value="REDOX-CYCLING DRUG-SENSING TRANSCRIPTIONAL ACTIVATOR SOXR"/>
    <property type="match status" value="1"/>
</dbReference>
<dbReference type="Gene3D" id="1.10.490.50">
    <property type="entry name" value="Antibiotic binding domain of TipA-like multidrug resistance regulators"/>
    <property type="match status" value="1"/>
</dbReference>
<keyword evidence="2" id="KW-0805">Transcription regulation</keyword>
<dbReference type="Pfam" id="PF13411">
    <property type="entry name" value="MerR_1"/>
    <property type="match status" value="1"/>
</dbReference>
<dbReference type="InterPro" id="IPR009061">
    <property type="entry name" value="DNA-bd_dom_put_sf"/>
</dbReference>
<dbReference type="EMBL" id="JAGDYM010000005">
    <property type="protein sequence ID" value="MBO1901280.1"/>
    <property type="molecule type" value="Genomic_DNA"/>
</dbReference>
<dbReference type="GO" id="GO:0003700">
    <property type="term" value="F:DNA-binding transcription factor activity"/>
    <property type="evidence" value="ECO:0007669"/>
    <property type="project" value="InterPro"/>
</dbReference>
<dbReference type="AlphaFoldDB" id="A0A939MJA3"/>
<protein>
    <submittedName>
        <fullName evidence="6">MerR family transcriptional regulator</fullName>
    </submittedName>
</protein>
<dbReference type="Proteomes" id="UP000664382">
    <property type="component" value="Unassembled WGS sequence"/>
</dbReference>
<evidence type="ECO:0000256" key="2">
    <source>
        <dbReference type="ARBA" id="ARBA00023015"/>
    </source>
</evidence>
<feature type="domain" description="HTH merR-type" evidence="5">
    <location>
        <begin position="1"/>
        <end position="59"/>
    </location>
</feature>
<evidence type="ECO:0000256" key="3">
    <source>
        <dbReference type="ARBA" id="ARBA00023125"/>
    </source>
</evidence>
<dbReference type="PANTHER" id="PTHR30204:SF69">
    <property type="entry name" value="MERR-FAMILY TRANSCRIPTIONAL REGULATOR"/>
    <property type="match status" value="1"/>
</dbReference>
<dbReference type="InterPro" id="IPR047057">
    <property type="entry name" value="MerR_fam"/>
</dbReference>
<dbReference type="PRINTS" id="PR00040">
    <property type="entry name" value="HTHMERR"/>
</dbReference>
<accession>A0A939MJA3</accession>
<evidence type="ECO:0000256" key="1">
    <source>
        <dbReference type="ARBA" id="ARBA00022491"/>
    </source>
</evidence>
<dbReference type="SUPFAM" id="SSF46955">
    <property type="entry name" value="Putative DNA-binding domain"/>
    <property type="match status" value="1"/>
</dbReference>
<proteinExistence type="predicted"/>
<dbReference type="PROSITE" id="PS50937">
    <property type="entry name" value="HTH_MERR_2"/>
    <property type="match status" value="1"/>
</dbReference>
<evidence type="ECO:0000259" key="5">
    <source>
        <dbReference type="PROSITE" id="PS50937"/>
    </source>
</evidence>
<evidence type="ECO:0000313" key="7">
    <source>
        <dbReference type="Proteomes" id="UP000664382"/>
    </source>
</evidence>
<organism evidence="6 7">
    <name type="scientific">Leucobacter weissii</name>
    <dbReference type="NCBI Taxonomy" id="1983706"/>
    <lineage>
        <taxon>Bacteria</taxon>
        <taxon>Bacillati</taxon>
        <taxon>Actinomycetota</taxon>
        <taxon>Actinomycetes</taxon>
        <taxon>Micrococcales</taxon>
        <taxon>Microbacteriaceae</taxon>
        <taxon>Leucobacter</taxon>
    </lineage>
</organism>
<gene>
    <name evidence="6" type="ORF">J4H92_04885</name>
</gene>
<dbReference type="InterPro" id="IPR000551">
    <property type="entry name" value="MerR-type_HTH_dom"/>
</dbReference>
<dbReference type="InterPro" id="IPR036244">
    <property type="entry name" value="TipA-like_antibiotic-bd"/>
</dbReference>
<sequence length="146" mass="16052">MEYSIQEVARAAGTTSRTLRHYDSIGLLRPSRVGPNGYRYYDNASILRLQRVLLLRQLGPDWTAAAQRGEDPASPAARELAGRQVDWLRAMPGTPAHDTDGDLVGYLLGLGELYVSDGRFAANYGGPEGATFVRDALRHYVESELS</sequence>
<reference evidence="6" key="1">
    <citation type="submission" date="2021-03" db="EMBL/GenBank/DDBJ databases">
        <title>Leucobacter chromiisoli sp. nov., isolated from chromium-containing soil of chemical plant.</title>
        <authorList>
            <person name="Xu Z."/>
        </authorList>
    </citation>
    <scope>NUCLEOTIDE SEQUENCE</scope>
    <source>
        <strain evidence="6">S27</strain>
    </source>
</reference>
<name>A0A939MJA3_9MICO</name>
<evidence type="ECO:0000256" key="4">
    <source>
        <dbReference type="ARBA" id="ARBA00023163"/>
    </source>
</evidence>
<keyword evidence="1" id="KW-0678">Repressor</keyword>
<dbReference type="SMART" id="SM00422">
    <property type="entry name" value="HTH_MERR"/>
    <property type="match status" value="1"/>
</dbReference>
<dbReference type="RefSeq" id="WP_208096708.1">
    <property type="nucleotide sequence ID" value="NZ_JAGDYM010000005.1"/>
</dbReference>
<keyword evidence="7" id="KW-1185">Reference proteome</keyword>
<comment type="caution">
    <text evidence="6">The sequence shown here is derived from an EMBL/GenBank/DDBJ whole genome shotgun (WGS) entry which is preliminary data.</text>
</comment>
<dbReference type="GO" id="GO:0003677">
    <property type="term" value="F:DNA binding"/>
    <property type="evidence" value="ECO:0007669"/>
    <property type="project" value="UniProtKB-KW"/>
</dbReference>